<comment type="similarity">
    <text evidence="2">Belongs to the acyl-CoA dehydrogenase family.</text>
</comment>
<dbReference type="AlphaFoldDB" id="A0A2A4HTL3"/>
<evidence type="ECO:0000259" key="7">
    <source>
        <dbReference type="Pfam" id="PF02771"/>
    </source>
</evidence>
<gene>
    <name evidence="8" type="ORF">COA17_16720</name>
</gene>
<dbReference type="EMBL" id="NWVD01000012">
    <property type="protein sequence ID" value="PCG07720.1"/>
    <property type="molecule type" value="Genomic_DNA"/>
</dbReference>
<reference evidence="8 9" key="1">
    <citation type="submission" date="2017-09" db="EMBL/GenBank/DDBJ databases">
        <title>Sphingomonas ginsenosidimutans KACC 14949, whole genome shotgun sequence.</title>
        <authorList>
            <person name="Feng G."/>
            <person name="Zhu H."/>
        </authorList>
    </citation>
    <scope>NUCLEOTIDE SEQUENCE [LARGE SCALE GENOMIC DNA]</scope>
    <source>
        <strain evidence="8 9">KACC 14949</strain>
    </source>
</reference>
<dbReference type="InterPro" id="IPR037069">
    <property type="entry name" value="AcylCoA_DH/ox_N_sf"/>
</dbReference>
<comment type="cofactor">
    <cofactor evidence="1">
        <name>FAD</name>
        <dbReference type="ChEBI" id="CHEBI:57692"/>
    </cofactor>
</comment>
<protein>
    <submittedName>
        <fullName evidence="8">Acyl-CoA dehydrogenase</fullName>
    </submittedName>
</protein>
<keyword evidence="3" id="KW-0285">Flavoprotein</keyword>
<evidence type="ECO:0000259" key="6">
    <source>
        <dbReference type="Pfam" id="PF00441"/>
    </source>
</evidence>
<dbReference type="PANTHER" id="PTHR43884:SF20">
    <property type="entry name" value="ACYL-COA DEHYDROGENASE FADE28"/>
    <property type="match status" value="1"/>
</dbReference>
<dbReference type="PANTHER" id="PTHR43884">
    <property type="entry name" value="ACYL-COA DEHYDROGENASE"/>
    <property type="match status" value="1"/>
</dbReference>
<dbReference type="GO" id="GO:0003995">
    <property type="term" value="F:acyl-CoA dehydrogenase activity"/>
    <property type="evidence" value="ECO:0007669"/>
    <property type="project" value="TreeGrafter"/>
</dbReference>
<dbReference type="InterPro" id="IPR013786">
    <property type="entry name" value="AcylCoA_DH/ox_N"/>
</dbReference>
<dbReference type="Proteomes" id="UP000218784">
    <property type="component" value="Unassembled WGS sequence"/>
</dbReference>
<keyword evidence="4" id="KW-0274">FAD</keyword>
<evidence type="ECO:0000256" key="1">
    <source>
        <dbReference type="ARBA" id="ARBA00001974"/>
    </source>
</evidence>
<name>A0A2A4HTL3_9SPHN</name>
<dbReference type="InterPro" id="IPR036250">
    <property type="entry name" value="AcylCo_DH-like_C"/>
</dbReference>
<evidence type="ECO:0000256" key="5">
    <source>
        <dbReference type="ARBA" id="ARBA00023002"/>
    </source>
</evidence>
<comment type="caution">
    <text evidence="8">The sequence shown here is derived from an EMBL/GenBank/DDBJ whole genome shotgun (WGS) entry which is preliminary data.</text>
</comment>
<accession>A0A2A4HTL3</accession>
<dbReference type="SUPFAM" id="SSF56645">
    <property type="entry name" value="Acyl-CoA dehydrogenase NM domain-like"/>
    <property type="match status" value="1"/>
</dbReference>
<feature type="domain" description="Acyl-CoA dehydrogenase/oxidase C-terminal" evidence="6">
    <location>
        <begin position="217"/>
        <end position="339"/>
    </location>
</feature>
<dbReference type="InterPro" id="IPR009075">
    <property type="entry name" value="AcylCo_DH/oxidase_C"/>
</dbReference>
<evidence type="ECO:0000256" key="2">
    <source>
        <dbReference type="ARBA" id="ARBA00009347"/>
    </source>
</evidence>
<keyword evidence="5" id="KW-0560">Oxidoreductase</keyword>
<evidence type="ECO:0000256" key="3">
    <source>
        <dbReference type="ARBA" id="ARBA00022630"/>
    </source>
</evidence>
<feature type="domain" description="Acyl-CoA dehydrogenase/oxidase N-terminal" evidence="7">
    <location>
        <begin position="17"/>
        <end position="98"/>
    </location>
</feature>
<evidence type="ECO:0000313" key="9">
    <source>
        <dbReference type="Proteomes" id="UP000218784"/>
    </source>
</evidence>
<organism evidence="8 9">
    <name type="scientific">Sphingomonas ginsenosidimutans</name>
    <dbReference type="NCBI Taxonomy" id="862134"/>
    <lineage>
        <taxon>Bacteria</taxon>
        <taxon>Pseudomonadati</taxon>
        <taxon>Pseudomonadota</taxon>
        <taxon>Alphaproteobacteria</taxon>
        <taxon>Sphingomonadales</taxon>
        <taxon>Sphingomonadaceae</taxon>
        <taxon>Sphingomonas</taxon>
    </lineage>
</organism>
<dbReference type="InterPro" id="IPR009100">
    <property type="entry name" value="AcylCoA_DH/oxidase_NM_dom_sf"/>
</dbReference>
<dbReference type="Pfam" id="PF00441">
    <property type="entry name" value="Acyl-CoA_dh_1"/>
    <property type="match status" value="1"/>
</dbReference>
<dbReference type="SUPFAM" id="SSF47203">
    <property type="entry name" value="Acyl-CoA dehydrogenase C-terminal domain-like"/>
    <property type="match status" value="1"/>
</dbReference>
<dbReference type="Gene3D" id="1.10.540.10">
    <property type="entry name" value="Acyl-CoA dehydrogenase/oxidase, N-terminal domain"/>
    <property type="match status" value="1"/>
</dbReference>
<evidence type="ECO:0000313" key="8">
    <source>
        <dbReference type="EMBL" id="PCG07720.1"/>
    </source>
</evidence>
<proteinExistence type="inferred from homology"/>
<dbReference type="Gene3D" id="1.20.140.10">
    <property type="entry name" value="Butyryl-CoA Dehydrogenase, subunit A, domain 3"/>
    <property type="match status" value="1"/>
</dbReference>
<evidence type="ECO:0000256" key="4">
    <source>
        <dbReference type="ARBA" id="ARBA00022827"/>
    </source>
</evidence>
<sequence length="354" mass="36831">MTDTLLRPVPPATLTHDERSALVDSVRRLLADRCTEGDVRRIIDSDSGHDRALWRALADLGIAGLTVPEAHGGAGLAATELELVMEEAGAVLLPAPLISGAIAAALVPDLDGLAAGERIAAVAFTGRHGWAPGDTVAVAGGRITGTARFVADAAIADTILIAGDDGVFAIEAADARITPLPVFDRTRRMADVAIDAPARQVADAAAVAPARDIGVVALAGEQAGGARRMLEMTVAYARERHQFGRAIGSFQAIKHMAADLLLESESATSAARDAAQQVAERSASADAAVALAAFACADAFVRVAKDGIQMHGGIAFTWDHPAHLYLRRARSGAQLFGDSDGWRDRYLTALEAQA</sequence>
<dbReference type="Pfam" id="PF02771">
    <property type="entry name" value="Acyl-CoA_dh_N"/>
    <property type="match status" value="1"/>
</dbReference>
<dbReference type="GO" id="GO:0050660">
    <property type="term" value="F:flavin adenine dinucleotide binding"/>
    <property type="evidence" value="ECO:0007669"/>
    <property type="project" value="InterPro"/>
</dbReference>
<dbReference type="RefSeq" id="WP_096613955.1">
    <property type="nucleotide sequence ID" value="NZ_NWVD01000012.1"/>
</dbReference>
<keyword evidence="9" id="KW-1185">Reference proteome</keyword>